<dbReference type="SMART" id="SM00216">
    <property type="entry name" value="VWD"/>
    <property type="match status" value="1"/>
</dbReference>
<reference evidence="5" key="2">
    <citation type="submission" date="2014-03" db="EMBL/GenBank/DDBJ databases">
        <authorList>
            <person name="Genoscope - CEA"/>
        </authorList>
    </citation>
    <scope>NUCLEOTIDE SEQUENCE</scope>
</reference>
<dbReference type="PANTHER" id="PTHR11339">
    <property type="entry name" value="EXTRACELLULAR MATRIX GLYCOPROTEIN RELATED"/>
    <property type="match status" value="1"/>
</dbReference>
<dbReference type="EMBL" id="FR952928">
    <property type="protein sequence ID" value="CDR00081.1"/>
    <property type="molecule type" value="Genomic_DNA"/>
</dbReference>
<keyword evidence="1" id="KW-1015">Disulfide bond</keyword>
<feature type="non-terminal residue" evidence="5">
    <location>
        <position position="1"/>
    </location>
</feature>
<organism evidence="5 6">
    <name type="scientific">Oncorhynchus mykiss</name>
    <name type="common">Rainbow trout</name>
    <name type="synonym">Salmo gairdneri</name>
    <dbReference type="NCBI Taxonomy" id="8022"/>
    <lineage>
        <taxon>Eukaryota</taxon>
        <taxon>Metazoa</taxon>
        <taxon>Chordata</taxon>
        <taxon>Craniata</taxon>
        <taxon>Vertebrata</taxon>
        <taxon>Euteleostomi</taxon>
        <taxon>Actinopterygii</taxon>
        <taxon>Neopterygii</taxon>
        <taxon>Teleostei</taxon>
        <taxon>Protacanthopterygii</taxon>
        <taxon>Salmoniformes</taxon>
        <taxon>Salmonidae</taxon>
        <taxon>Salmoninae</taxon>
        <taxon>Oncorhynchus</taxon>
    </lineage>
</organism>
<gene>
    <name evidence="5" type="ORF">GSONMT00057662001</name>
</gene>
<dbReference type="GO" id="GO:0005615">
    <property type="term" value="C:extracellular space"/>
    <property type="evidence" value="ECO:0007669"/>
    <property type="project" value="TreeGrafter"/>
</dbReference>
<evidence type="ECO:0000313" key="5">
    <source>
        <dbReference type="EMBL" id="CDR00081.1"/>
    </source>
</evidence>
<dbReference type="InterPro" id="IPR050780">
    <property type="entry name" value="Mucin_vWF_Thrombospondin_sf"/>
</dbReference>
<dbReference type="Pfam" id="PF00094">
    <property type="entry name" value="VWD"/>
    <property type="match status" value="1"/>
</dbReference>
<dbReference type="PANTHER" id="PTHR11339:SF371">
    <property type="entry name" value="MUCIN-2"/>
    <property type="match status" value="1"/>
</dbReference>
<proteinExistence type="predicted"/>
<feature type="region of interest" description="Disordered" evidence="3">
    <location>
        <begin position="60"/>
        <end position="120"/>
    </location>
</feature>
<feature type="domain" description="VWFD" evidence="4">
    <location>
        <begin position="274"/>
        <end position="419"/>
    </location>
</feature>
<evidence type="ECO:0000256" key="3">
    <source>
        <dbReference type="SAM" id="MobiDB-lite"/>
    </source>
</evidence>
<dbReference type="STRING" id="8022.A0A060Z7R6"/>
<evidence type="ECO:0000256" key="1">
    <source>
        <dbReference type="ARBA" id="ARBA00023157"/>
    </source>
</evidence>
<dbReference type="InterPro" id="IPR001846">
    <property type="entry name" value="VWF_type-D"/>
</dbReference>
<name>A0A060Z7R6_ONCMY</name>
<evidence type="ECO:0000256" key="2">
    <source>
        <dbReference type="ARBA" id="ARBA00023180"/>
    </source>
</evidence>
<dbReference type="PaxDb" id="8022-A0A060Z7R6"/>
<protein>
    <recommendedName>
        <fullName evidence="4">VWFD domain-containing protein</fullName>
    </recommendedName>
</protein>
<evidence type="ECO:0000313" key="6">
    <source>
        <dbReference type="Proteomes" id="UP000193380"/>
    </source>
</evidence>
<dbReference type="AlphaFoldDB" id="A0A060Z7R6"/>
<reference evidence="5" key="1">
    <citation type="journal article" date="2014" name="Nat. Commun.">
        <title>The rainbow trout genome provides novel insights into evolution after whole-genome duplication in vertebrates.</title>
        <authorList>
            <person name="Berthelot C."/>
            <person name="Brunet F."/>
            <person name="Chalopin D."/>
            <person name="Juanchich A."/>
            <person name="Bernard M."/>
            <person name="Noel B."/>
            <person name="Bento P."/>
            <person name="Da Silva C."/>
            <person name="Labadie K."/>
            <person name="Alberti A."/>
            <person name="Aury J.M."/>
            <person name="Louis A."/>
            <person name="Dehais P."/>
            <person name="Bardou P."/>
            <person name="Montfort J."/>
            <person name="Klopp C."/>
            <person name="Cabau C."/>
            <person name="Gaspin C."/>
            <person name="Thorgaard G.H."/>
            <person name="Boussaha M."/>
            <person name="Quillet E."/>
            <person name="Guyomard R."/>
            <person name="Galiana D."/>
            <person name="Bobe J."/>
            <person name="Volff J.N."/>
            <person name="Genet C."/>
            <person name="Wincker P."/>
            <person name="Jaillon O."/>
            <person name="Roest Crollius H."/>
            <person name="Guiguen Y."/>
        </authorList>
    </citation>
    <scope>NUCLEOTIDE SEQUENCE [LARGE SCALE GENOMIC DNA]</scope>
</reference>
<dbReference type="Proteomes" id="UP000193380">
    <property type="component" value="Unassembled WGS sequence"/>
</dbReference>
<sequence>QQLNLPQPQRQLLPLPQHQNLPLPQQLLQLLQHLPQQQASLLSQIQQIHFNRKNYDIKPNHNPYHYPNNNPTTTPTTTHTTTPTTIPTTTPTTTHTTTPTTTPTNTPKTTHITSPTPSTTIPTTNPTTLCFCTYKNLHFPAGSLIYNETDGAGWCFTSYCNSSCVVEKQARPSTVSTVSTTVSNVSTTTEASHTATSRLSSTTPYTGCEYVFPPRKDGETWKTDNCTTQTCHRGVITTTPVDCKSVEKPVCENGYPPVKVYDESGCCYQYECECICYGWGDPHYVTFDGQYYSFQENCTYVLIKEIVPLQNFSVIIDNYNCDPSGHATCPQSLIVNYKSYKIVLTPKRLNVTTNMVYINGNQIFPTFSNEDLMITSTGVELLLKIPAIKATVMFKSLMFSVTLPNSLFYNNTEGSVVSM</sequence>
<evidence type="ECO:0000259" key="4">
    <source>
        <dbReference type="PROSITE" id="PS51233"/>
    </source>
</evidence>
<accession>A0A060Z7R6</accession>
<dbReference type="PROSITE" id="PS51233">
    <property type="entry name" value="VWFD"/>
    <property type="match status" value="1"/>
</dbReference>
<keyword evidence="2" id="KW-0325">Glycoprotein</keyword>
<dbReference type="GO" id="GO:0031012">
    <property type="term" value="C:extracellular matrix"/>
    <property type="evidence" value="ECO:0007669"/>
    <property type="project" value="TreeGrafter"/>
</dbReference>